<gene>
    <name evidence="2" type="ORF">ENQ20_18005</name>
</gene>
<dbReference type="InterPro" id="IPR000073">
    <property type="entry name" value="AB_hydrolase_1"/>
</dbReference>
<organism evidence="2">
    <name type="scientific">Caldilinea aerophila</name>
    <dbReference type="NCBI Taxonomy" id="133453"/>
    <lineage>
        <taxon>Bacteria</taxon>
        <taxon>Bacillati</taxon>
        <taxon>Chloroflexota</taxon>
        <taxon>Caldilineae</taxon>
        <taxon>Caldilineales</taxon>
        <taxon>Caldilineaceae</taxon>
        <taxon>Caldilinea</taxon>
    </lineage>
</organism>
<dbReference type="GO" id="GO:0016020">
    <property type="term" value="C:membrane"/>
    <property type="evidence" value="ECO:0007669"/>
    <property type="project" value="TreeGrafter"/>
</dbReference>
<dbReference type="GO" id="GO:0016787">
    <property type="term" value="F:hydrolase activity"/>
    <property type="evidence" value="ECO:0007669"/>
    <property type="project" value="UniProtKB-KW"/>
</dbReference>
<dbReference type="InterPro" id="IPR050266">
    <property type="entry name" value="AB_hydrolase_sf"/>
</dbReference>
<protein>
    <submittedName>
        <fullName evidence="2">Alpha/beta hydrolase</fullName>
    </submittedName>
</protein>
<dbReference type="PANTHER" id="PTHR43798:SF33">
    <property type="entry name" value="HYDROLASE, PUTATIVE (AFU_ORTHOLOGUE AFUA_2G14860)-RELATED"/>
    <property type="match status" value="1"/>
</dbReference>
<dbReference type="PRINTS" id="PR00412">
    <property type="entry name" value="EPOXHYDRLASE"/>
</dbReference>
<name>A0A7C1FKS0_9CHLR</name>
<dbReference type="EMBL" id="DSMG01000190">
    <property type="protein sequence ID" value="HDX33354.1"/>
    <property type="molecule type" value="Genomic_DNA"/>
</dbReference>
<dbReference type="InterPro" id="IPR000639">
    <property type="entry name" value="Epox_hydrolase-like"/>
</dbReference>
<dbReference type="SUPFAM" id="SSF53474">
    <property type="entry name" value="alpha/beta-Hydrolases"/>
    <property type="match status" value="1"/>
</dbReference>
<evidence type="ECO:0000313" key="2">
    <source>
        <dbReference type="EMBL" id="HDX33354.1"/>
    </source>
</evidence>
<dbReference type="Gene3D" id="3.40.50.1820">
    <property type="entry name" value="alpha/beta hydrolase"/>
    <property type="match status" value="1"/>
</dbReference>
<accession>A0A7C1FKS0</accession>
<proteinExistence type="predicted"/>
<evidence type="ECO:0000259" key="1">
    <source>
        <dbReference type="Pfam" id="PF00561"/>
    </source>
</evidence>
<reference evidence="2" key="1">
    <citation type="journal article" date="2020" name="mSystems">
        <title>Genome- and Community-Level Interaction Insights into Carbon Utilization and Element Cycling Functions of Hydrothermarchaeota in Hydrothermal Sediment.</title>
        <authorList>
            <person name="Zhou Z."/>
            <person name="Liu Y."/>
            <person name="Xu W."/>
            <person name="Pan J."/>
            <person name="Luo Z.H."/>
            <person name="Li M."/>
        </authorList>
    </citation>
    <scope>NUCLEOTIDE SEQUENCE [LARGE SCALE GENOMIC DNA]</scope>
    <source>
        <strain evidence="2">SpSt-289</strain>
    </source>
</reference>
<feature type="domain" description="AB hydrolase-1" evidence="1">
    <location>
        <begin position="22"/>
        <end position="130"/>
    </location>
</feature>
<keyword evidence="2" id="KW-0378">Hydrolase</keyword>
<dbReference type="PRINTS" id="PR00111">
    <property type="entry name" value="ABHYDROLASE"/>
</dbReference>
<dbReference type="Pfam" id="PF00561">
    <property type="entry name" value="Abhydrolase_1"/>
    <property type="match status" value="1"/>
</dbReference>
<sequence>MVITTSRLRTHLLAGGTEEGIPVLFIHGNVSASRFWEETLAALPPHYRGLAPDLRGFGNSETKPVDATQGLRDFSDDLHSLVETLGLTAGGRKIHLVGWSVGGGIAMQYAIDYPDQIASLVLVAPLSPYGFGGTKDVAGTPCWPDYAGSGGGTANPEFVKRLATGDRSEESDFSPRKVMNTFYFKPPFRAAPEREEVFVSALLSTKVGDDNYPGDLTPSDNWPNVAPGTKGMNNAISPKFCNLSGFAEIVSRPDVLWVRGADDQIVSDTSLFDFGYLGKLGAVPGWPGEEVYPPQPMISQMRAVLESYQQSGGRYQEEIIADCAHSPHIEQPEAFRTLLFAFLDEHS</sequence>
<dbReference type="InterPro" id="IPR029058">
    <property type="entry name" value="AB_hydrolase_fold"/>
</dbReference>
<dbReference type="PANTHER" id="PTHR43798">
    <property type="entry name" value="MONOACYLGLYCEROL LIPASE"/>
    <property type="match status" value="1"/>
</dbReference>
<dbReference type="AlphaFoldDB" id="A0A7C1FKS0"/>
<comment type="caution">
    <text evidence="2">The sequence shown here is derived from an EMBL/GenBank/DDBJ whole genome shotgun (WGS) entry which is preliminary data.</text>
</comment>